<reference evidence="1" key="1">
    <citation type="submission" date="2018-05" db="EMBL/GenBank/DDBJ databases">
        <authorList>
            <person name="Lanie J.A."/>
            <person name="Ng W.-L."/>
            <person name="Kazmierczak K.M."/>
            <person name="Andrzejewski T.M."/>
            <person name="Davidsen T.M."/>
            <person name="Wayne K.J."/>
            <person name="Tettelin H."/>
            <person name="Glass J.I."/>
            <person name="Rusch D."/>
            <person name="Podicherti R."/>
            <person name="Tsui H.-C.T."/>
            <person name="Winkler M.E."/>
        </authorList>
    </citation>
    <scope>NUCLEOTIDE SEQUENCE</scope>
</reference>
<dbReference type="EMBL" id="UINC01115575">
    <property type="protein sequence ID" value="SVC86705.1"/>
    <property type="molecule type" value="Genomic_DNA"/>
</dbReference>
<evidence type="ECO:0000313" key="1">
    <source>
        <dbReference type="EMBL" id="SVC86705.1"/>
    </source>
</evidence>
<gene>
    <name evidence="1" type="ORF">METZ01_LOCUS339559</name>
</gene>
<name>A0A382QP60_9ZZZZ</name>
<protein>
    <submittedName>
        <fullName evidence="1">Uncharacterized protein</fullName>
    </submittedName>
</protein>
<organism evidence="1">
    <name type="scientific">marine metagenome</name>
    <dbReference type="NCBI Taxonomy" id="408172"/>
    <lineage>
        <taxon>unclassified sequences</taxon>
        <taxon>metagenomes</taxon>
        <taxon>ecological metagenomes</taxon>
    </lineage>
</organism>
<feature type="non-terminal residue" evidence="1">
    <location>
        <position position="1"/>
    </location>
</feature>
<proteinExistence type="predicted"/>
<dbReference type="AlphaFoldDB" id="A0A382QP60"/>
<accession>A0A382QP60</accession>
<feature type="non-terminal residue" evidence="1">
    <location>
        <position position="330"/>
    </location>
</feature>
<sequence length="330" mass="37319">NADYGSRGGFSRIGNDESLVRSYLLHFFRQDKDYGSFLQYVRDTYLEDLFAEAKLTAGLGNPERWYSMLNSGQVQAIKDRVDLDFAYSSKERFAPGEEVKVSLWVKNVDSLLVKEFEINAFNYYLRKGREVDTGIELDGLAATRERTIDFKEPSMRRIARTFAFPELKKRGVYVVEFIGNGISSRVLVRKGALRLLEKVGPAGHEFRVLDEANKARPKASVWLDGKEHKADKKGLVHLPFSNRPSPRTVILRDGDFSSLAGFGHLGENYELRAGFHVDREALLSGRKTKIVVRPSLRVNGRPSSLELLDEVKLVLLAVDYEGTPNRTEVA</sequence>